<keyword evidence="6" id="KW-0119">Carbohydrate metabolism</keyword>
<evidence type="ECO:0000259" key="10">
    <source>
        <dbReference type="Pfam" id="PF02015"/>
    </source>
</evidence>
<comment type="caution">
    <text evidence="11">The sequence shown here is derived from an EMBL/GenBank/DDBJ whole genome shotgun (WGS) entry which is preliminary data.</text>
</comment>
<comment type="similarity">
    <text evidence="2">Belongs to the glycosyl hydrolase 45 (cellulase K) family.</text>
</comment>
<comment type="catalytic activity">
    <reaction evidence="1">
        <text>Endohydrolysis of (1-&gt;4)-beta-D-glucosidic linkages in cellulose, lichenin and cereal beta-D-glucans.</text>
        <dbReference type="EC" id="3.2.1.4"/>
    </reaction>
</comment>
<feature type="domain" description="Glycosyl hydrolases family 45 active site" evidence="10">
    <location>
        <begin position="26"/>
        <end position="230"/>
    </location>
</feature>
<dbReference type="Pfam" id="PF02015">
    <property type="entry name" value="Glyco_hydro_45"/>
    <property type="match status" value="1"/>
</dbReference>
<dbReference type="EC" id="3.2.1.4" evidence="3"/>
<dbReference type="PANTHER" id="PTHR39730:SF1">
    <property type="entry name" value="ENDOGLUCANASE 1"/>
    <property type="match status" value="1"/>
</dbReference>
<dbReference type="SUPFAM" id="SSF50685">
    <property type="entry name" value="Barwin-like endoglucanases"/>
    <property type="match status" value="1"/>
</dbReference>
<dbReference type="Proteomes" id="UP001583186">
    <property type="component" value="Unassembled WGS sequence"/>
</dbReference>
<name>A0ABR3YYR8_9PEZI</name>
<reference evidence="11 12" key="1">
    <citation type="journal article" date="2024" name="IMA Fungus">
        <title>IMA Genome - F19 : A genome assembly and annotation guide to empower mycologists, including annotated draft genome sequences of Ceratocystis pirilliformis, Diaporthe australafricana, Fusarium ophioides, Paecilomyces lecythidis, and Sporothrix stenoceras.</title>
        <authorList>
            <person name="Aylward J."/>
            <person name="Wilson A.M."/>
            <person name="Visagie C.M."/>
            <person name="Spraker J."/>
            <person name="Barnes I."/>
            <person name="Buitendag C."/>
            <person name="Ceriani C."/>
            <person name="Del Mar Angel L."/>
            <person name="du Plessis D."/>
            <person name="Fuchs T."/>
            <person name="Gasser K."/>
            <person name="Kramer D."/>
            <person name="Li W."/>
            <person name="Munsamy K."/>
            <person name="Piso A."/>
            <person name="Price J.L."/>
            <person name="Sonnekus B."/>
            <person name="Thomas C."/>
            <person name="van der Nest A."/>
            <person name="van Dijk A."/>
            <person name="van Heerden A."/>
            <person name="van Vuuren N."/>
            <person name="Yilmaz N."/>
            <person name="Duong T.A."/>
            <person name="van der Merwe N.A."/>
            <person name="Wingfield M.J."/>
            <person name="Wingfield B.D."/>
        </authorList>
    </citation>
    <scope>NUCLEOTIDE SEQUENCE [LARGE SCALE GENOMIC DNA]</scope>
    <source>
        <strain evidence="11 12">CMW 5346</strain>
    </source>
</reference>
<organism evidence="11 12">
    <name type="scientific">Sporothrix stenoceras</name>
    <dbReference type="NCBI Taxonomy" id="5173"/>
    <lineage>
        <taxon>Eukaryota</taxon>
        <taxon>Fungi</taxon>
        <taxon>Dikarya</taxon>
        <taxon>Ascomycota</taxon>
        <taxon>Pezizomycotina</taxon>
        <taxon>Sordariomycetes</taxon>
        <taxon>Sordariomycetidae</taxon>
        <taxon>Ophiostomatales</taxon>
        <taxon>Ophiostomataceae</taxon>
        <taxon>Sporothrix</taxon>
    </lineage>
</organism>
<accession>A0ABR3YYR8</accession>
<evidence type="ECO:0000256" key="7">
    <source>
        <dbReference type="ARBA" id="ARBA00023295"/>
    </source>
</evidence>
<protein>
    <recommendedName>
        <fullName evidence="3">cellulase</fullName>
        <ecNumber evidence="3">3.2.1.4</ecNumber>
    </recommendedName>
</protein>
<evidence type="ECO:0000256" key="6">
    <source>
        <dbReference type="ARBA" id="ARBA00023277"/>
    </source>
</evidence>
<keyword evidence="5" id="KW-0136">Cellulose degradation</keyword>
<evidence type="ECO:0000256" key="3">
    <source>
        <dbReference type="ARBA" id="ARBA00012601"/>
    </source>
</evidence>
<evidence type="ECO:0000256" key="8">
    <source>
        <dbReference type="ARBA" id="ARBA00023326"/>
    </source>
</evidence>
<sequence>MRSIQILLALPCMLAPALAAVDPLNSGRTLTNWDCCKPACAWSTSASRSGASGSARVCDKNDNPLSLANGQKEDSSCSKKPGGAFLCSNYSPHPVDDNLSYAFAVTNGTTDCCKCFELTWKDGPVAGKKVQVQIINEGGSVNTVTGRDFVLITPGGGVGPNAGGCSAQFGGDWGRQYGGVLSREDCASLPSSLQGGCYWRWNWARGEINNWNVSYVPITCPDYHVQISGCSSK</sequence>
<feature type="signal peptide" evidence="9">
    <location>
        <begin position="1"/>
        <end position="19"/>
    </location>
</feature>
<evidence type="ECO:0000313" key="11">
    <source>
        <dbReference type="EMBL" id="KAL1893037.1"/>
    </source>
</evidence>
<evidence type="ECO:0000256" key="5">
    <source>
        <dbReference type="ARBA" id="ARBA00023001"/>
    </source>
</evidence>
<keyword evidence="4" id="KW-0378">Hydrolase</keyword>
<gene>
    <name evidence="11" type="ORF">Sste5346_006718</name>
</gene>
<evidence type="ECO:0000256" key="9">
    <source>
        <dbReference type="SAM" id="SignalP"/>
    </source>
</evidence>
<keyword evidence="12" id="KW-1185">Reference proteome</keyword>
<keyword evidence="8" id="KW-0624">Polysaccharide degradation</keyword>
<evidence type="ECO:0000256" key="1">
    <source>
        <dbReference type="ARBA" id="ARBA00000966"/>
    </source>
</evidence>
<dbReference type="InterPro" id="IPR052288">
    <property type="entry name" value="GH45_Enzymes"/>
</dbReference>
<dbReference type="PANTHER" id="PTHR39730">
    <property type="entry name" value="ENDOGLUCANASE 1"/>
    <property type="match status" value="1"/>
</dbReference>
<dbReference type="InterPro" id="IPR000334">
    <property type="entry name" value="Glyco_hydro_45"/>
</dbReference>
<dbReference type="InterPro" id="IPR036908">
    <property type="entry name" value="RlpA-like_sf"/>
</dbReference>
<dbReference type="EMBL" id="JAWCUI010000040">
    <property type="protein sequence ID" value="KAL1893037.1"/>
    <property type="molecule type" value="Genomic_DNA"/>
</dbReference>
<evidence type="ECO:0000313" key="12">
    <source>
        <dbReference type="Proteomes" id="UP001583186"/>
    </source>
</evidence>
<dbReference type="Gene3D" id="2.40.40.10">
    <property type="entry name" value="RlpA-like domain"/>
    <property type="match status" value="1"/>
</dbReference>
<feature type="chain" id="PRO_5046695906" description="cellulase" evidence="9">
    <location>
        <begin position="20"/>
        <end position="233"/>
    </location>
</feature>
<evidence type="ECO:0000256" key="2">
    <source>
        <dbReference type="ARBA" id="ARBA00007793"/>
    </source>
</evidence>
<keyword evidence="7" id="KW-0326">Glycosidase</keyword>
<proteinExistence type="inferred from homology"/>
<evidence type="ECO:0000256" key="4">
    <source>
        <dbReference type="ARBA" id="ARBA00022801"/>
    </source>
</evidence>
<keyword evidence="9" id="KW-0732">Signal</keyword>